<dbReference type="InterPro" id="IPR006145">
    <property type="entry name" value="PsdUridine_synth_RsuA/RluA"/>
</dbReference>
<dbReference type="AlphaFoldDB" id="A0AA85BEV8"/>
<dbReference type="PROSITE" id="PS50889">
    <property type="entry name" value="S4"/>
    <property type="match status" value="1"/>
</dbReference>
<evidence type="ECO:0000313" key="3">
    <source>
        <dbReference type="Proteomes" id="UP000050791"/>
    </source>
</evidence>
<evidence type="ECO:0000313" key="4">
    <source>
        <dbReference type="WBParaSite" id="SMTH1_51950.1"/>
    </source>
</evidence>
<organism evidence="3 4">
    <name type="scientific">Schistosoma mattheei</name>
    <dbReference type="NCBI Taxonomy" id="31246"/>
    <lineage>
        <taxon>Eukaryota</taxon>
        <taxon>Metazoa</taxon>
        <taxon>Spiralia</taxon>
        <taxon>Lophotrochozoa</taxon>
        <taxon>Platyhelminthes</taxon>
        <taxon>Trematoda</taxon>
        <taxon>Digenea</taxon>
        <taxon>Strigeidida</taxon>
        <taxon>Schistosomatoidea</taxon>
        <taxon>Schistosomatidae</taxon>
        <taxon>Schistosoma</taxon>
    </lineage>
</organism>
<dbReference type="Pfam" id="PF00849">
    <property type="entry name" value="PseudoU_synth_2"/>
    <property type="match status" value="1"/>
</dbReference>
<reference evidence="4" key="1">
    <citation type="submission" date="2023-11" db="UniProtKB">
        <authorList>
            <consortium name="WormBaseParasite"/>
        </authorList>
    </citation>
    <scope>IDENTIFICATION</scope>
</reference>
<dbReference type="InterPro" id="IPR020103">
    <property type="entry name" value="PsdUridine_synth_cat_dom_sf"/>
</dbReference>
<name>A0AA85BEV8_9TREM</name>
<evidence type="ECO:0000256" key="1">
    <source>
        <dbReference type="PROSITE-ProRule" id="PRU00182"/>
    </source>
</evidence>
<dbReference type="GO" id="GO:0009982">
    <property type="term" value="F:pseudouridine synthase activity"/>
    <property type="evidence" value="ECO:0007669"/>
    <property type="project" value="InterPro"/>
</dbReference>
<dbReference type="WBParaSite" id="SMTH1_51950.1">
    <property type="protein sequence ID" value="SMTH1_51950.1"/>
    <property type="gene ID" value="SMTH1_51950"/>
</dbReference>
<dbReference type="GO" id="GO:0000455">
    <property type="term" value="P:enzyme-directed rRNA pseudouridine synthesis"/>
    <property type="evidence" value="ECO:0007669"/>
    <property type="project" value="TreeGrafter"/>
</dbReference>
<dbReference type="GO" id="GO:0003723">
    <property type="term" value="F:RNA binding"/>
    <property type="evidence" value="ECO:0007669"/>
    <property type="project" value="UniProtKB-KW"/>
</dbReference>
<dbReference type="SUPFAM" id="SSF55120">
    <property type="entry name" value="Pseudouridine synthase"/>
    <property type="match status" value="1"/>
</dbReference>
<dbReference type="PANTHER" id="PTHR21600">
    <property type="entry name" value="MITOCHONDRIAL RNA PSEUDOURIDINE SYNTHASE"/>
    <property type="match status" value="1"/>
</dbReference>
<dbReference type="PANTHER" id="PTHR21600:SF40">
    <property type="entry name" value="PSEUDOURIDYLATE SYNTHASE RPUSD2"/>
    <property type="match status" value="1"/>
</dbReference>
<sequence>MLYARSLCTSLACVLKNMNKRERKNAKKAAAKAILTKKRQEKKRLATDFVHYENSSISDYYIDGIFRKVFPYHFVFKAYAKDRWINRKLRDVLQSEFNNNSDEVIAQKCESGEILVNNAKVDPDYVINDSDLLSQKDYGLRPLRFTHRLDRMTSGLLLIAKNYDTSVRLQSQISSKEVAKYYICHVEGCFPTEPINQCTGFEINNGVVVCSQPVGPISRRMGVHGVVPESAGGKFARTHFLRLNYNSVTNTSLVICRLFTGRTHQIRVHVQYLGYPIVDDPLYNSADWGELKGKGANYGMTLEEVVQRLSDSRNREKYRIQETDEKLESSLDPNVLERLQLCKDPLCPDCKLTFKDPKMNNLILRLHAYRYSGSDWCYSAPLPSWVINENVPDLHGAIEEAMKQL</sequence>
<feature type="domain" description="Pseudouridine synthase RsuA/RluA-like" evidence="2">
    <location>
        <begin position="130"/>
        <end position="271"/>
    </location>
</feature>
<accession>A0AA85BEV8</accession>
<proteinExistence type="predicted"/>
<evidence type="ECO:0000259" key="2">
    <source>
        <dbReference type="Pfam" id="PF00849"/>
    </source>
</evidence>
<dbReference type="Proteomes" id="UP000050791">
    <property type="component" value="Unassembled WGS sequence"/>
</dbReference>
<dbReference type="Gene3D" id="3.30.2350.10">
    <property type="entry name" value="Pseudouridine synthase"/>
    <property type="match status" value="1"/>
</dbReference>
<protein>
    <recommendedName>
        <fullName evidence="2">Pseudouridine synthase RsuA/RluA-like domain-containing protein</fullName>
    </recommendedName>
</protein>
<dbReference type="InterPro" id="IPR050188">
    <property type="entry name" value="RluA_PseudoU_synthase"/>
</dbReference>
<keyword evidence="1" id="KW-0694">RNA-binding</keyword>